<gene>
    <name evidence="2" type="ORF">F3S47_14440</name>
</gene>
<dbReference type="CDD" id="cd00130">
    <property type="entry name" value="PAS"/>
    <property type="match status" value="1"/>
</dbReference>
<proteinExistence type="predicted"/>
<reference evidence="2 3" key="1">
    <citation type="submission" date="2019-09" db="EMBL/GenBank/DDBJ databases">
        <authorList>
            <person name="Park J.-S."/>
            <person name="Choi H.-J."/>
        </authorList>
    </citation>
    <scope>NUCLEOTIDE SEQUENCE [LARGE SCALE GENOMIC DNA]</scope>
    <source>
        <strain evidence="2 3">176SS1-4</strain>
    </source>
</reference>
<name>A0A5J5GFQ3_9RHOB</name>
<dbReference type="Gene3D" id="3.30.450.20">
    <property type="entry name" value="PAS domain"/>
    <property type="match status" value="1"/>
</dbReference>
<organism evidence="2 3">
    <name type="scientific">Histidinibacterium aquaticum</name>
    <dbReference type="NCBI Taxonomy" id="2613962"/>
    <lineage>
        <taxon>Bacteria</taxon>
        <taxon>Pseudomonadati</taxon>
        <taxon>Pseudomonadota</taxon>
        <taxon>Alphaproteobacteria</taxon>
        <taxon>Rhodobacterales</taxon>
        <taxon>Paracoccaceae</taxon>
        <taxon>Histidinibacterium</taxon>
    </lineage>
</organism>
<dbReference type="NCBIfam" id="TIGR00229">
    <property type="entry name" value="sensory_box"/>
    <property type="match status" value="1"/>
</dbReference>
<dbReference type="InterPro" id="IPR013655">
    <property type="entry name" value="PAS_fold_3"/>
</dbReference>
<dbReference type="EMBL" id="VYQE01000004">
    <property type="protein sequence ID" value="KAA9006961.1"/>
    <property type="molecule type" value="Genomic_DNA"/>
</dbReference>
<evidence type="ECO:0000259" key="1">
    <source>
        <dbReference type="Pfam" id="PF08447"/>
    </source>
</evidence>
<dbReference type="InterPro" id="IPR035965">
    <property type="entry name" value="PAS-like_dom_sf"/>
</dbReference>
<feature type="domain" description="PAS fold-3" evidence="1">
    <location>
        <begin position="43"/>
        <end position="109"/>
    </location>
</feature>
<dbReference type="AlphaFoldDB" id="A0A5J5GFQ3"/>
<sequence length="417" mass="46249">MNDTGETILDRPRLGIEEVPFGIDELFFSRTDERGVIQAGNTVFVRVSGFPEDELIGAPHKLVRHPDMPRAVFQFAWDRLKAGEPVAAYVKNRSKDGRHYWVFAVMTPVEGGYLSVRLKPSSPTLARIEKIYAAQRQRETADGIGPEQSRDELLAAIRDAGFSGYDSFEAESLAAELIARSAELRRPKDLRLERFLSMSRAIHEVEMESEAMMTAFEAIRTIPLNMRILASRLEAAGGPISAISVNYGSMSDEMSAWVRTFIHGQDSAFSRIRDAIVSGLFHYAIAGLMSEMQQSYLAEVEAVAQEGDGSRRRLLADQSRAYQLRSSDELKRTGYEAARLSRSVLDMKRYITGLSSTRMMCKIESATLSKSGETLVGIVDQLDASQDGIEERLARISELNSHVQASTALLRNGAASV</sequence>
<keyword evidence="3" id="KW-1185">Reference proteome</keyword>
<dbReference type="Pfam" id="PF08447">
    <property type="entry name" value="PAS_3"/>
    <property type="match status" value="1"/>
</dbReference>
<comment type="caution">
    <text evidence="2">The sequence shown here is derived from an EMBL/GenBank/DDBJ whole genome shotgun (WGS) entry which is preliminary data.</text>
</comment>
<evidence type="ECO:0000313" key="2">
    <source>
        <dbReference type="EMBL" id="KAA9006961.1"/>
    </source>
</evidence>
<dbReference type="SUPFAM" id="SSF55785">
    <property type="entry name" value="PYP-like sensor domain (PAS domain)"/>
    <property type="match status" value="1"/>
</dbReference>
<dbReference type="RefSeq" id="WP_150445980.1">
    <property type="nucleotide sequence ID" value="NZ_VYQE01000004.1"/>
</dbReference>
<protein>
    <submittedName>
        <fullName evidence="2">PAS domain-containing protein</fullName>
    </submittedName>
</protein>
<accession>A0A5J5GFQ3</accession>
<dbReference type="Proteomes" id="UP000326554">
    <property type="component" value="Unassembled WGS sequence"/>
</dbReference>
<evidence type="ECO:0000313" key="3">
    <source>
        <dbReference type="Proteomes" id="UP000326554"/>
    </source>
</evidence>
<dbReference type="InterPro" id="IPR000014">
    <property type="entry name" value="PAS"/>
</dbReference>